<keyword evidence="3" id="KW-0575">Peroxidase</keyword>
<dbReference type="PANTHER" id="PTHR11475">
    <property type="entry name" value="OXIDASE/PEROXIDASE"/>
    <property type="match status" value="1"/>
</dbReference>
<dbReference type="GO" id="GO:0005576">
    <property type="term" value="C:extracellular region"/>
    <property type="evidence" value="ECO:0007669"/>
    <property type="project" value="UniProtKB-SubCell"/>
</dbReference>
<comment type="caution">
    <text evidence="6">The sequence shown here is derived from an EMBL/GenBank/DDBJ whole genome shotgun (WGS) entry which is preliminary data.</text>
</comment>
<reference evidence="7" key="1">
    <citation type="submission" date="2017-01" db="EMBL/GenBank/DDBJ databases">
        <title>Comparative genomics of anhydrobiosis in the tardigrade Hypsibius dujardini.</title>
        <authorList>
            <person name="Yoshida Y."/>
            <person name="Koutsovoulos G."/>
            <person name="Laetsch D."/>
            <person name="Stevens L."/>
            <person name="Kumar S."/>
            <person name="Horikawa D."/>
            <person name="Ishino K."/>
            <person name="Komine S."/>
            <person name="Tomita M."/>
            <person name="Blaxter M."/>
            <person name="Arakawa K."/>
        </authorList>
    </citation>
    <scope>NUCLEOTIDE SEQUENCE [LARGE SCALE GENOMIC DNA]</scope>
    <source>
        <strain evidence="7">Z151</strain>
    </source>
</reference>
<evidence type="ECO:0000256" key="4">
    <source>
        <dbReference type="ARBA" id="ARBA00023180"/>
    </source>
</evidence>
<evidence type="ECO:0000256" key="2">
    <source>
        <dbReference type="ARBA" id="ARBA00022525"/>
    </source>
</evidence>
<keyword evidence="5" id="KW-0408">Iron</keyword>
<dbReference type="Gene3D" id="1.10.640.10">
    <property type="entry name" value="Haem peroxidase domain superfamily, animal type"/>
    <property type="match status" value="1"/>
</dbReference>
<dbReference type="PROSITE" id="PS50292">
    <property type="entry name" value="PEROXIDASE_3"/>
    <property type="match status" value="1"/>
</dbReference>
<evidence type="ECO:0000313" key="7">
    <source>
        <dbReference type="Proteomes" id="UP000192578"/>
    </source>
</evidence>
<keyword evidence="3" id="KW-0560">Oxidoreductase</keyword>
<evidence type="ECO:0000313" key="6">
    <source>
        <dbReference type="EMBL" id="OWA54285.1"/>
    </source>
</evidence>
<feature type="binding site" description="axial binding residue" evidence="5">
    <location>
        <position position="97"/>
    </location>
    <ligand>
        <name>heme b</name>
        <dbReference type="ChEBI" id="CHEBI:60344"/>
    </ligand>
    <ligandPart>
        <name>Fe</name>
        <dbReference type="ChEBI" id="CHEBI:18248"/>
    </ligandPart>
</feature>
<keyword evidence="2" id="KW-0964">Secreted</keyword>
<keyword evidence="5" id="KW-0349">Heme</keyword>
<gene>
    <name evidence="6" type="ORF">BV898_18693</name>
</gene>
<keyword evidence="4" id="KW-0325">Glycoprotein</keyword>
<dbReference type="AlphaFoldDB" id="A0A9X6NHE2"/>
<evidence type="ECO:0000256" key="5">
    <source>
        <dbReference type="PIRSR" id="PIRSR619791-2"/>
    </source>
</evidence>
<keyword evidence="7" id="KW-1185">Reference proteome</keyword>
<dbReference type="GO" id="GO:0006979">
    <property type="term" value="P:response to oxidative stress"/>
    <property type="evidence" value="ECO:0007669"/>
    <property type="project" value="InterPro"/>
</dbReference>
<name>A0A9X6NHE2_HYPEX</name>
<dbReference type="OrthoDB" id="823504at2759"/>
<dbReference type="SUPFAM" id="SSF48113">
    <property type="entry name" value="Heme-dependent peroxidases"/>
    <property type="match status" value="1"/>
</dbReference>
<accession>A0A9X6NHE2</accession>
<dbReference type="EMBL" id="MTYJ01000388">
    <property type="protein sequence ID" value="OWA54285.1"/>
    <property type="molecule type" value="Genomic_DNA"/>
</dbReference>
<dbReference type="GO" id="GO:0046872">
    <property type="term" value="F:metal ion binding"/>
    <property type="evidence" value="ECO:0007669"/>
    <property type="project" value="UniProtKB-KW"/>
</dbReference>
<dbReference type="InterPro" id="IPR010255">
    <property type="entry name" value="Haem_peroxidase_sf"/>
</dbReference>
<dbReference type="InterPro" id="IPR019791">
    <property type="entry name" value="Haem_peroxidase_animal"/>
</dbReference>
<organism evidence="6 7">
    <name type="scientific">Hypsibius exemplaris</name>
    <name type="common">Freshwater tardigrade</name>
    <dbReference type="NCBI Taxonomy" id="2072580"/>
    <lineage>
        <taxon>Eukaryota</taxon>
        <taxon>Metazoa</taxon>
        <taxon>Ecdysozoa</taxon>
        <taxon>Tardigrada</taxon>
        <taxon>Eutardigrada</taxon>
        <taxon>Parachela</taxon>
        <taxon>Hypsibioidea</taxon>
        <taxon>Hypsibiidae</taxon>
        <taxon>Hypsibius</taxon>
    </lineage>
</organism>
<dbReference type="Pfam" id="PF03098">
    <property type="entry name" value="An_peroxidase"/>
    <property type="match status" value="1"/>
</dbReference>
<protein>
    <submittedName>
        <fullName evidence="6">Peroxidasin-like protein</fullName>
    </submittedName>
</protein>
<dbReference type="GO" id="GO:0004601">
    <property type="term" value="F:peroxidase activity"/>
    <property type="evidence" value="ECO:0007669"/>
    <property type="project" value="UniProtKB-KW"/>
</dbReference>
<comment type="subcellular location">
    <subcellularLocation>
        <location evidence="1">Secreted</location>
    </subcellularLocation>
</comment>
<dbReference type="PANTHER" id="PTHR11475:SF4">
    <property type="entry name" value="CHORION PEROXIDASE"/>
    <property type="match status" value="1"/>
</dbReference>
<evidence type="ECO:0000256" key="1">
    <source>
        <dbReference type="ARBA" id="ARBA00004613"/>
    </source>
</evidence>
<dbReference type="GO" id="GO:0020037">
    <property type="term" value="F:heme binding"/>
    <property type="evidence" value="ECO:0007669"/>
    <property type="project" value="InterPro"/>
</dbReference>
<proteinExistence type="predicted"/>
<keyword evidence="5" id="KW-0479">Metal-binding</keyword>
<sequence length="174" mass="19650">MHTIFVRHHNNIVIELRRMPENLRWDGEKLYQEARAIIASQLQHIVFNEYLPVLLGKTEVQKRGLKPLQSGRFQGYDVSVDASLTNEFSTAAFCVGHSMVQSKLPRLNEKFDAIDQISLHTTFLKASQFYKEGIVDELVRGMAQQAGKIVGPSVTAELPLQPEESAVWPGLGQY</sequence>
<evidence type="ECO:0000256" key="3">
    <source>
        <dbReference type="ARBA" id="ARBA00022559"/>
    </source>
</evidence>
<dbReference type="Proteomes" id="UP000192578">
    <property type="component" value="Unassembled WGS sequence"/>
</dbReference>
<dbReference type="InterPro" id="IPR037120">
    <property type="entry name" value="Haem_peroxidase_sf_animal"/>
</dbReference>